<name>A0A6A4V610_AMPAM</name>
<reference evidence="1 2" key="1">
    <citation type="submission" date="2019-07" db="EMBL/GenBank/DDBJ databases">
        <title>Draft genome assembly of a fouling barnacle, Amphibalanus amphitrite (Darwin, 1854): The first reference genome for Thecostraca.</title>
        <authorList>
            <person name="Kim W."/>
        </authorList>
    </citation>
    <scope>NUCLEOTIDE SEQUENCE [LARGE SCALE GENOMIC DNA]</scope>
    <source>
        <strain evidence="1">SNU_AA5</strain>
        <tissue evidence="1">Soma without cirri and trophi</tissue>
    </source>
</reference>
<keyword evidence="2" id="KW-1185">Reference proteome</keyword>
<keyword evidence="1" id="KW-0328">Glycosyltransferase</keyword>
<dbReference type="Proteomes" id="UP000440578">
    <property type="component" value="Unassembled WGS sequence"/>
</dbReference>
<proteinExistence type="predicted"/>
<dbReference type="InterPro" id="IPR029044">
    <property type="entry name" value="Nucleotide-diphossugar_trans"/>
</dbReference>
<protein>
    <submittedName>
        <fullName evidence="1">UDP-GlcNAc:betaGal beta-1,3-N-acetylglucosaminyltransferase-like protein 1</fullName>
    </submittedName>
</protein>
<evidence type="ECO:0000313" key="1">
    <source>
        <dbReference type="EMBL" id="KAF0287024.1"/>
    </source>
</evidence>
<dbReference type="AlphaFoldDB" id="A0A6A4V610"/>
<evidence type="ECO:0000313" key="2">
    <source>
        <dbReference type="Proteomes" id="UP000440578"/>
    </source>
</evidence>
<dbReference type="OrthoDB" id="206708at2759"/>
<comment type="caution">
    <text evidence="1">The sequence shown here is derived from an EMBL/GenBank/DDBJ whole genome shotgun (WGS) entry which is preliminary data.</text>
</comment>
<dbReference type="PANTHER" id="PTHR22916">
    <property type="entry name" value="GLYCOSYLTRANSFERASE"/>
    <property type="match status" value="1"/>
</dbReference>
<organism evidence="1 2">
    <name type="scientific">Amphibalanus amphitrite</name>
    <name type="common">Striped barnacle</name>
    <name type="synonym">Balanus amphitrite</name>
    <dbReference type="NCBI Taxonomy" id="1232801"/>
    <lineage>
        <taxon>Eukaryota</taxon>
        <taxon>Metazoa</taxon>
        <taxon>Ecdysozoa</taxon>
        <taxon>Arthropoda</taxon>
        <taxon>Crustacea</taxon>
        <taxon>Multicrustacea</taxon>
        <taxon>Cirripedia</taxon>
        <taxon>Thoracica</taxon>
        <taxon>Thoracicalcarea</taxon>
        <taxon>Balanomorpha</taxon>
        <taxon>Balanoidea</taxon>
        <taxon>Balanidae</taxon>
        <taxon>Amphibalaninae</taxon>
        <taxon>Amphibalanus</taxon>
    </lineage>
</organism>
<dbReference type="PANTHER" id="PTHR22916:SF3">
    <property type="entry name" value="UDP-GLCNAC:BETAGAL BETA-1,3-N-ACETYLGLUCOSAMINYLTRANSFERASE-LIKE PROTEIN 1"/>
    <property type="match status" value="1"/>
</dbReference>
<sequence length="245" mass="28579">MRPCRLRCQYEEAAKFPDAIVGGRFIREPADSTERYTRWANQLSPRQLTQQVVTSHGPTVIMPTWFCSRAVFDRVDGFDESGRGTPEDLIFFYRHLDLGGTVRRVPDEVLVYRYHPDAATFTIHEDTIWALRLERLCRHWLDGWIDGFTIWNAGKQGRKLYRSLPDELRDRVLAFCDVDERKLRQGVYIYENSELRPKPRVPIVHFSKAQKPFVICVKMDLTGGQFEKNLASLGLEEAKDYVMFS</sequence>
<keyword evidence="1" id="KW-0808">Transferase</keyword>
<dbReference type="GO" id="GO:0016757">
    <property type="term" value="F:glycosyltransferase activity"/>
    <property type="evidence" value="ECO:0007669"/>
    <property type="project" value="UniProtKB-KW"/>
</dbReference>
<accession>A0A6A4V610</accession>
<dbReference type="Gene3D" id="3.90.550.10">
    <property type="entry name" value="Spore Coat Polysaccharide Biosynthesis Protein SpsA, Chain A"/>
    <property type="match status" value="1"/>
</dbReference>
<gene>
    <name evidence="1" type="primary">B3gntl1</name>
    <name evidence="1" type="ORF">FJT64_014503</name>
</gene>
<dbReference type="SUPFAM" id="SSF53448">
    <property type="entry name" value="Nucleotide-diphospho-sugar transferases"/>
    <property type="match status" value="1"/>
</dbReference>
<dbReference type="EMBL" id="VIIS01002216">
    <property type="protein sequence ID" value="KAF0287024.1"/>
    <property type="molecule type" value="Genomic_DNA"/>
</dbReference>